<evidence type="ECO:0000256" key="3">
    <source>
        <dbReference type="ARBA" id="ARBA00022777"/>
    </source>
</evidence>
<dbReference type="VEuPathDB" id="PlasmoDB:PGABG01_1314200"/>
<dbReference type="VEuPathDB" id="PlasmoDB:PGSY75_1316100"/>
<gene>
    <name evidence="6" type="ORF">PGSY75_1316100</name>
</gene>
<feature type="region of interest" description="Disordered" evidence="5">
    <location>
        <begin position="231"/>
        <end position="268"/>
    </location>
</feature>
<name>A0A151LDC5_9APIC</name>
<evidence type="ECO:0000256" key="2">
    <source>
        <dbReference type="ARBA" id="ARBA00022679"/>
    </source>
</evidence>
<dbReference type="GO" id="GO:0000828">
    <property type="term" value="F:inositol hexakisphosphate kinase activity"/>
    <property type="evidence" value="ECO:0007669"/>
    <property type="project" value="TreeGrafter"/>
</dbReference>
<dbReference type="GO" id="GO:0005737">
    <property type="term" value="C:cytoplasm"/>
    <property type="evidence" value="ECO:0007669"/>
    <property type="project" value="TreeGrafter"/>
</dbReference>
<reference evidence="6 7" key="1">
    <citation type="journal article" date="2016" name="Nat. Commun.">
        <title>Genomes of cryptic chimpanzee Plasmodium species reveal key evolutionary events leading to human malaria.</title>
        <authorList>
            <person name="Sundararaman S.A."/>
            <person name="Plenderleith L.J."/>
            <person name="Liu W."/>
            <person name="Loy D.E."/>
            <person name="Learn G.H."/>
            <person name="Li Y."/>
            <person name="Shaw K.S."/>
            <person name="Ayouba A."/>
            <person name="Peeters M."/>
            <person name="Speede S."/>
            <person name="Shaw G.M."/>
            <person name="Bushman F.D."/>
            <person name="Brisson D."/>
            <person name="Rayner J.C."/>
            <person name="Sharp P.M."/>
            <person name="Hahn B.H."/>
        </authorList>
    </citation>
    <scope>NUCLEOTIDE SEQUENCE [LARGE SCALE GENOMIC DNA]</scope>
    <source>
        <strain evidence="6 7">SY75</strain>
    </source>
</reference>
<proteinExistence type="inferred from homology"/>
<keyword evidence="3 4" id="KW-0418">Kinase</keyword>
<dbReference type="EMBL" id="LVLB01000014">
    <property type="protein sequence ID" value="KYN96962.1"/>
    <property type="molecule type" value="Genomic_DNA"/>
</dbReference>
<dbReference type="GeneID" id="29777817"/>
<dbReference type="RefSeq" id="XP_018639967.1">
    <property type="nucleotide sequence ID" value="XM_018787225.1"/>
</dbReference>
<evidence type="ECO:0000313" key="7">
    <source>
        <dbReference type="Proteomes" id="UP000076004"/>
    </source>
</evidence>
<accession>A0A151LDC5</accession>
<organism evidence="6 7">
    <name type="scientific">Plasmodium gaboni</name>
    <dbReference type="NCBI Taxonomy" id="647221"/>
    <lineage>
        <taxon>Eukaryota</taxon>
        <taxon>Sar</taxon>
        <taxon>Alveolata</taxon>
        <taxon>Apicomplexa</taxon>
        <taxon>Aconoidasida</taxon>
        <taxon>Haemosporida</taxon>
        <taxon>Plasmodiidae</taxon>
        <taxon>Plasmodium</taxon>
        <taxon>Plasmodium (Laverania)</taxon>
    </lineage>
</organism>
<dbReference type="GO" id="GO:0046854">
    <property type="term" value="P:phosphatidylinositol phosphate biosynthetic process"/>
    <property type="evidence" value="ECO:0007669"/>
    <property type="project" value="TreeGrafter"/>
</dbReference>
<comment type="similarity">
    <text evidence="1 4">Belongs to the inositol phosphokinase (IPK) family.</text>
</comment>
<evidence type="ECO:0000313" key="6">
    <source>
        <dbReference type="EMBL" id="KYN96962.1"/>
    </source>
</evidence>
<protein>
    <recommendedName>
        <fullName evidence="4">Kinase</fullName>
        <ecNumber evidence="4">2.7.-.-</ecNumber>
    </recommendedName>
</protein>
<dbReference type="PANTHER" id="PTHR12400:SF21">
    <property type="entry name" value="KINASE"/>
    <property type="match status" value="1"/>
</dbReference>
<feature type="compositionally biased region" description="Basic and acidic residues" evidence="5">
    <location>
        <begin position="231"/>
        <end position="242"/>
    </location>
</feature>
<keyword evidence="2 4" id="KW-0808">Transferase</keyword>
<evidence type="ECO:0000256" key="4">
    <source>
        <dbReference type="RuleBase" id="RU363090"/>
    </source>
</evidence>
<dbReference type="Proteomes" id="UP000076004">
    <property type="component" value="Unassembled WGS sequence"/>
</dbReference>
<dbReference type="Gene3D" id="3.30.470.160">
    <property type="entry name" value="Inositol polyphosphate kinase"/>
    <property type="match status" value="1"/>
</dbReference>
<dbReference type="InterPro" id="IPR038286">
    <property type="entry name" value="IPK_sf"/>
</dbReference>
<evidence type="ECO:0000256" key="1">
    <source>
        <dbReference type="ARBA" id="ARBA00007374"/>
    </source>
</evidence>
<dbReference type="GO" id="GO:0005634">
    <property type="term" value="C:nucleus"/>
    <property type="evidence" value="ECO:0007669"/>
    <property type="project" value="TreeGrafter"/>
</dbReference>
<dbReference type="EC" id="2.7.-.-" evidence="4"/>
<dbReference type="KEGG" id="pgab:PGSY75_1316100"/>
<dbReference type="GO" id="GO:0032958">
    <property type="term" value="P:inositol phosphate biosynthetic process"/>
    <property type="evidence" value="ECO:0007669"/>
    <property type="project" value="InterPro"/>
</dbReference>
<comment type="caution">
    <text evidence="6">The sequence shown here is derived from an EMBL/GenBank/DDBJ whole genome shotgun (WGS) entry which is preliminary data.</text>
</comment>
<feature type="compositionally biased region" description="Basic and acidic residues" evidence="5">
    <location>
        <begin position="249"/>
        <end position="259"/>
    </location>
</feature>
<dbReference type="InterPro" id="IPR005522">
    <property type="entry name" value="IPK"/>
</dbReference>
<dbReference type="Pfam" id="PF03770">
    <property type="entry name" value="IPK"/>
    <property type="match status" value="1"/>
</dbReference>
<sequence length="1590" mass="190884">MNVEEYRHQVGGHCKLIKPKDSSKVYKPLIENEYIFYKKLTNFGSSSTESGPLHLLKKFIPKFYGVTEILVESCSDDEEKQNDSSNLIKGKDEKKKKKKSRYKKYIKMDKCEKDNFVNTDERYFIEEEKYSELIRMRTNISNADINENAHENMSGGELREHKVNHMKCIEKNNVSNIYGDKHGIENDEINKKNDELINKSIDDLNNKKNDELINKSIDELNNKKNDEIINKNNDDLNNKKNNEQNTKQNNDDSVKKRFNESSLNTTPKKFKRRKECVPHIILEDLVYGFKRPCVLDIKMGKRQRKIGASIEKKKRQVEKSFKTTSHSLGFRLCGCQHYNKVSDTLFYKDKYWGRNLRKEHIPWAIRNWFWNGSLLYEELIPLLLEKLHSFFNCIVELRHYRFWSSSLLWVFDGGLSDKKARSNSLDIRMIDFANTIYLQDNPSADEEYIFGLRNLIESIQILNNSIHNIYFLPYEITTCFYSENYNMKEIKDRKVLKKSRSVVYEDNKKKKKKTVYINMEFFKKAKGKYVSNNKQLDNNKFVNNNKNLNIKKNDTKSKYIYNSDLLSTEYINKFLSQNEKEEIHKNKKKNRNGNINKIKKKKKKKFYINENKYKSFSDYAIREDIYSTPLFSFANKLHNSLSNNPYNIKNTSYMNNLGIHCLLNNNSVSTSRVDDNPDNEETFNKCKYYEYNDSYDKNIGSSQNDIDPLVDTHLYDENNKIMYSTCLKEKENIYKSLENTMDKSLNNTMNNSSYIQNYNYDKECMNKIKTYHTSNDRININNEEILYGNKNVSRSNNIYSHSDERKKNILLKKSYNMYIQKRHLPYQIRECNNNKTKDGKDIYNDNTLNSIDDKYKEDNFQNKIHLNKDSLENIQEKKKNNILNNHKDVLKYMNNNMDNIYYDKNINNNINNNILLLPYQNKRKNKPILDNNIHAMSNNKYDEIIQETIIKTLKIASNFYQKIKEHINMDQQVKEKEKLTQHCNDNYNKENVQQGEEKIKKKEDYSLSYYNVSNEPINNNLCEDNKKDFYSFNCDENQKDISIETYKDNVNFQRKNKDDNIKRTKTNYKKEISNYYFEKEEMENMNLIPEEEENIIHEKKNKDTQVLKTNKIYDNIVEKNNTNHMKIIKNFNVLKRNINLKVLINQMIKMEIEKWKLEKQQLLLKNKQISKLTNKQISKLTNKQINKLTNKQINKLTNKQINKLTSKQNFLKRTNIEMNDLSDMNVNILEVRNKIKQMDIKENMLNKMIYKLEKDTLYKSNKNNVYEQLNYNSDTILIHKDFKNYHLKMNKKNSFTHDCYMYKRCMSCNDDIISYLKNDNKIKEKKEKQNKKKIRKLFLKKLSMLSNMKNNKKKYHDNVYYKVDPDNSNKAEKEEYINKYNERYYNKYDNKYNIQYNDTYNNIYDDICDDKYINAINKNPFPYSKYNLKEKKKKKKYSKYNQLNILPLHKKKYIYNKEYPQNKEEFNIFNMNYEKNIYTFNNIKYTNENLNYINNIYENNDLETYKNLILPLTETNENYKYLRRSLSEPNIYKYNRFMGTQKDSYVNKINYNNLIKNRLDKLTKVPIYNQIYGFTSNSSNTYSSESSLDM</sequence>
<evidence type="ECO:0000256" key="5">
    <source>
        <dbReference type="SAM" id="MobiDB-lite"/>
    </source>
</evidence>
<dbReference type="PANTHER" id="PTHR12400">
    <property type="entry name" value="INOSITOL POLYPHOSPHATE KINASE"/>
    <property type="match status" value="1"/>
</dbReference>
<dbReference type="SUPFAM" id="SSF56104">
    <property type="entry name" value="SAICAR synthase-like"/>
    <property type="match status" value="1"/>
</dbReference>